<name>A0A8D9E9K9_9HEMI</name>
<accession>A0A8D9E9K9</accession>
<organism evidence="1">
    <name type="scientific">Cacopsylla melanoneura</name>
    <dbReference type="NCBI Taxonomy" id="428564"/>
    <lineage>
        <taxon>Eukaryota</taxon>
        <taxon>Metazoa</taxon>
        <taxon>Ecdysozoa</taxon>
        <taxon>Arthropoda</taxon>
        <taxon>Hexapoda</taxon>
        <taxon>Insecta</taxon>
        <taxon>Pterygota</taxon>
        <taxon>Neoptera</taxon>
        <taxon>Paraneoptera</taxon>
        <taxon>Hemiptera</taxon>
        <taxon>Sternorrhyncha</taxon>
        <taxon>Psylloidea</taxon>
        <taxon>Psyllidae</taxon>
        <taxon>Psyllinae</taxon>
        <taxon>Cacopsylla</taxon>
    </lineage>
</organism>
<proteinExistence type="predicted"/>
<evidence type="ECO:0000313" key="1">
    <source>
        <dbReference type="EMBL" id="CAG6745571.1"/>
    </source>
</evidence>
<reference evidence="1" key="1">
    <citation type="submission" date="2021-05" db="EMBL/GenBank/DDBJ databases">
        <authorList>
            <person name="Alioto T."/>
            <person name="Alioto T."/>
            <person name="Gomez Garrido J."/>
        </authorList>
    </citation>
    <scope>NUCLEOTIDE SEQUENCE</scope>
</reference>
<protein>
    <submittedName>
        <fullName evidence="1">Uncharacterized protein</fullName>
    </submittedName>
</protein>
<sequence length="108" mass="12352">MIMNRSSKQVVKVPIILVIHLTLSLSTYTSDFIWTIIQDARKVPVYVRRCLGRPYTVSRKKGEAKSVNDKLSYNFLVVKECFSYEIEISSISGEFYQHTGSGLADRET</sequence>
<dbReference type="EMBL" id="HBUF01500324">
    <property type="protein sequence ID" value="CAG6745571.1"/>
    <property type="molecule type" value="Transcribed_RNA"/>
</dbReference>
<dbReference type="AlphaFoldDB" id="A0A8D9E9K9"/>